<sequence length="184" mass="20632">MKVLGRTLAVLVTKDITLEALDGGKGYTSNTSGPAPWLEMWLRAQATEAIKIPVSATLFPTARTDMWPCTVKHKRLLIAILYLSRYLLILRPLLVVSHSRRILESFNEDLLSLCWKSTKAAENFVDLQNFAKLNANTIVSRFAGSKDFSRFETFTKDTIVDHLGKISVVKFGPSAKDYCLLLPE</sequence>
<comment type="caution">
    <text evidence="1">The sequence shown here is derived from an EMBL/GenBank/DDBJ whole genome shotgun (WGS) entry which is preliminary data.</text>
</comment>
<organism evidence="1 2">
    <name type="scientific">Linnemannia exigua</name>
    <dbReference type="NCBI Taxonomy" id="604196"/>
    <lineage>
        <taxon>Eukaryota</taxon>
        <taxon>Fungi</taxon>
        <taxon>Fungi incertae sedis</taxon>
        <taxon>Mucoromycota</taxon>
        <taxon>Mortierellomycotina</taxon>
        <taxon>Mortierellomycetes</taxon>
        <taxon>Mortierellales</taxon>
        <taxon>Mortierellaceae</taxon>
        <taxon>Linnemannia</taxon>
    </lineage>
</organism>
<accession>A0AAD4GZ61</accession>
<dbReference type="AlphaFoldDB" id="A0AAD4GZ61"/>
<gene>
    <name evidence="1" type="ORF">BGZ95_008246</name>
</gene>
<feature type="non-terminal residue" evidence="1">
    <location>
        <position position="184"/>
    </location>
</feature>
<protein>
    <submittedName>
        <fullName evidence="1">Uncharacterized protein</fullName>
    </submittedName>
</protein>
<dbReference type="Proteomes" id="UP001194580">
    <property type="component" value="Unassembled WGS sequence"/>
</dbReference>
<keyword evidence="2" id="KW-1185">Reference proteome</keyword>
<dbReference type="EMBL" id="JAAAIL010004250">
    <property type="protein sequence ID" value="KAG0248048.1"/>
    <property type="molecule type" value="Genomic_DNA"/>
</dbReference>
<proteinExistence type="predicted"/>
<reference evidence="1" key="1">
    <citation type="journal article" date="2020" name="Fungal Divers.">
        <title>Resolving the Mortierellaceae phylogeny through synthesis of multi-gene phylogenetics and phylogenomics.</title>
        <authorList>
            <person name="Vandepol N."/>
            <person name="Liber J."/>
            <person name="Desiro A."/>
            <person name="Na H."/>
            <person name="Kennedy M."/>
            <person name="Barry K."/>
            <person name="Grigoriev I.V."/>
            <person name="Miller A.N."/>
            <person name="O'Donnell K."/>
            <person name="Stajich J.E."/>
            <person name="Bonito G."/>
        </authorList>
    </citation>
    <scope>NUCLEOTIDE SEQUENCE</scope>
    <source>
        <strain evidence="1">NRRL 28262</strain>
    </source>
</reference>
<evidence type="ECO:0000313" key="1">
    <source>
        <dbReference type="EMBL" id="KAG0248048.1"/>
    </source>
</evidence>
<evidence type="ECO:0000313" key="2">
    <source>
        <dbReference type="Proteomes" id="UP001194580"/>
    </source>
</evidence>
<name>A0AAD4GZ61_9FUNG</name>